<dbReference type="AlphaFoldDB" id="A0A4P8IFH5"/>
<evidence type="ECO:0000256" key="7">
    <source>
        <dbReference type="RuleBase" id="RU003355"/>
    </source>
</evidence>
<dbReference type="InterPro" id="IPR015915">
    <property type="entry name" value="Kelch-typ_b-propeller"/>
</dbReference>
<dbReference type="InterPro" id="IPR036852">
    <property type="entry name" value="Peptidase_S8/S53_dom_sf"/>
</dbReference>
<dbReference type="Proteomes" id="UP000298653">
    <property type="component" value="Chromosome"/>
</dbReference>
<feature type="active site" description="Charge relay system" evidence="5 6">
    <location>
        <position position="602"/>
    </location>
</feature>
<feature type="signal peptide" evidence="8">
    <location>
        <begin position="1"/>
        <end position="27"/>
    </location>
</feature>
<dbReference type="KEGG" id="arf:AR1Y2_2141"/>
<sequence>MRKVKRWAAWMLSLALLSTAAPITAKAASDKDQVTDIKKQLSEKKKSGYVEGEALVLYRTTVSGQKNRSVPFSSGIKVKKTWNFSTDLKGKTRSKSKDPVVSIARVSSGKKTEELLRDLDKNPQVIAAQPNYKTKILSGSDPYYDFQWANSNQGQNRGTAGKDVGYDQFYSKTSSSGGKETVVAVVDTGIDLGHEELKGRLWTNKSHTLRGSHGYDFENNDPDPSDDNGHGTHCAGIIAAQAGNGKGIAGISQSSDIKLMALKVFDEDGGGDLSNVIDAYYYIYKQQLEGVNVAAVNNSWGTDETEYAEVMKYVIDLVGKKGAVTVCAAGNEMENNDKTLTIPAGVDSDYLISVAATNENGQLAAYSNYGAESVHMAAPGNDILSSVHEDCFNPTIYSDAERNSLCQFYNGFEDGNVSGVKTEGGGNTGKGTVTVSADRDYFGKDKKGTSAKISVEGAKSGDIYTVFLPYDSSKGNTNSYLSTMLKAVSKAEAEDETGLVLVMDYQLDEEGQIKDPLTLEDIAINMLAGGIPMISIGSKADDWTHFVYSDRSSTKNEKRALGITLMALSDGDFTIHLDDAAVSKAGVSSEAFGKYDFYSGTSMAAPLVAGAVANASKYYNSSNAAANRETVLGMTRTENGMPLITRGVLDGRKLADVNPIITKAFVSGGRVVLQGKGFGASGGTVSVNGNTEKVSSWSDTRIVMDNRKLVNRVGEVKITTRQGKTVAGSFYFVKGKSGPRQVFTTENITDGGDVFSDGSKFYYLDRELNLYVMDEEEREFSKMSSMDMEKAFSGIQKGELDRAKFDLDSAPVYCDQAVYAIVEAELGYEVKRSLVCYSFKTKKWSRVDSYLSKAGGSKVQGSSLAAYNGRIYVIGGQNKKNQSLEKSVYRYDTEKKQWSKAASLPEGRCESAAVQSGSQLLLTLGSIGKKGQIPKNLVYSDRTNRWIKKSASLTPRNINEETFSACVGVCKDGIAYVGLDTDGYGNVFRYSISKDRFEAMDYTASFDEEIIGTTAGSRFLLMPLAQQYDFDLKHLGKGKKTVQSKAQDDGDDDEFEDSSPVYSYSVPSGLVKVTAKAKHGTITGRGSYLPGQKVTVKPKAAKYYCFKPSTMKAAGKKIKGSSHSFRVTAATTVSAVFKKTVVKLNKKKLTLRAGNKYKLKAKVKTVGKKKSVTWKSSKSKYASVSKQGVVKTKKAGKGKTVTIYAYAKDGSRSKAKIKIKIR</sequence>
<evidence type="ECO:0000256" key="8">
    <source>
        <dbReference type="SAM" id="SignalP"/>
    </source>
</evidence>
<dbReference type="EMBL" id="CP040058">
    <property type="protein sequence ID" value="QCP35595.1"/>
    <property type="molecule type" value="Genomic_DNA"/>
</dbReference>
<dbReference type="InterPro" id="IPR023827">
    <property type="entry name" value="Peptidase_S8_Asp-AS"/>
</dbReference>
<dbReference type="InterPro" id="IPR044060">
    <property type="entry name" value="Bacterial_rp_domain"/>
</dbReference>
<dbReference type="PANTHER" id="PTHR43806:SF11">
    <property type="entry name" value="CEREVISIN-RELATED"/>
    <property type="match status" value="1"/>
</dbReference>
<evidence type="ECO:0000259" key="9">
    <source>
        <dbReference type="SMART" id="SM00635"/>
    </source>
</evidence>
<accession>A0A4P8IFH5</accession>
<reference evidence="10 11" key="1">
    <citation type="submission" date="2019-05" db="EMBL/GenBank/DDBJ databases">
        <title>Complete genome sequencing of Anaerostipes rhamnosivorans.</title>
        <authorList>
            <person name="Bui T.P.N."/>
            <person name="de Vos W.M."/>
        </authorList>
    </citation>
    <scope>NUCLEOTIDE SEQUENCE [LARGE SCALE GENOMIC DNA]</scope>
    <source>
        <strain evidence="10 11">1y2</strain>
    </source>
</reference>
<keyword evidence="2 6" id="KW-0645">Protease</keyword>
<dbReference type="InterPro" id="IPR003343">
    <property type="entry name" value="Big_2"/>
</dbReference>
<feature type="active site" description="Charge relay system" evidence="5 6">
    <location>
        <position position="187"/>
    </location>
</feature>
<keyword evidence="11" id="KW-1185">Reference proteome</keyword>
<dbReference type="PROSITE" id="PS00138">
    <property type="entry name" value="SUBTILASE_SER"/>
    <property type="match status" value="1"/>
</dbReference>
<evidence type="ECO:0000256" key="6">
    <source>
        <dbReference type="PROSITE-ProRule" id="PRU01240"/>
    </source>
</evidence>
<keyword evidence="3 6" id="KW-0378">Hydrolase</keyword>
<dbReference type="Pfam" id="PF02368">
    <property type="entry name" value="Big_2"/>
    <property type="match status" value="1"/>
</dbReference>
<keyword evidence="4 6" id="KW-0720">Serine protease</keyword>
<evidence type="ECO:0000256" key="3">
    <source>
        <dbReference type="ARBA" id="ARBA00022801"/>
    </source>
</evidence>
<comment type="similarity">
    <text evidence="1 6 7">Belongs to the peptidase S8 family.</text>
</comment>
<name>A0A4P8IFH5_9FIRM</name>
<dbReference type="SMART" id="SM00612">
    <property type="entry name" value="Kelch"/>
    <property type="match status" value="1"/>
</dbReference>
<feature type="active site" description="Charge relay system" evidence="5 6">
    <location>
        <position position="230"/>
    </location>
</feature>
<dbReference type="SUPFAM" id="SSF52743">
    <property type="entry name" value="Subtilisin-like"/>
    <property type="match status" value="2"/>
</dbReference>
<dbReference type="RefSeq" id="WP_243118730.1">
    <property type="nucleotide sequence ID" value="NZ_CP040058.1"/>
</dbReference>
<evidence type="ECO:0000256" key="5">
    <source>
        <dbReference type="PIRSR" id="PIRSR615500-1"/>
    </source>
</evidence>
<dbReference type="PROSITE" id="PS00136">
    <property type="entry name" value="SUBTILASE_ASP"/>
    <property type="match status" value="1"/>
</dbReference>
<dbReference type="Pfam" id="PF00082">
    <property type="entry name" value="Peptidase_S8"/>
    <property type="match status" value="2"/>
</dbReference>
<feature type="chain" id="PRO_5020748993" evidence="8">
    <location>
        <begin position="28"/>
        <end position="1222"/>
    </location>
</feature>
<dbReference type="Gene3D" id="3.40.50.200">
    <property type="entry name" value="Peptidase S8/S53 domain"/>
    <property type="match status" value="2"/>
</dbReference>
<dbReference type="InterPro" id="IPR008964">
    <property type="entry name" value="Invasin/intimin_cell_adhesion"/>
</dbReference>
<dbReference type="InterPro" id="IPR022398">
    <property type="entry name" value="Peptidase_S8_His-AS"/>
</dbReference>
<feature type="domain" description="BIG2" evidence="9">
    <location>
        <begin position="1138"/>
        <end position="1217"/>
    </location>
</feature>
<dbReference type="SUPFAM" id="SSF49373">
    <property type="entry name" value="Invasin/intimin cell-adhesion fragments"/>
    <property type="match status" value="1"/>
</dbReference>
<dbReference type="SUPFAM" id="SSF81296">
    <property type="entry name" value="E set domains"/>
    <property type="match status" value="1"/>
</dbReference>
<dbReference type="Gene3D" id="2.60.40.10">
    <property type="entry name" value="Immunoglobulins"/>
    <property type="match status" value="1"/>
</dbReference>
<dbReference type="InterPro" id="IPR013783">
    <property type="entry name" value="Ig-like_fold"/>
</dbReference>
<evidence type="ECO:0000256" key="1">
    <source>
        <dbReference type="ARBA" id="ARBA00011073"/>
    </source>
</evidence>
<dbReference type="InterPro" id="IPR000209">
    <property type="entry name" value="Peptidase_S8/S53_dom"/>
</dbReference>
<dbReference type="PROSITE" id="PS51892">
    <property type="entry name" value="SUBTILASE"/>
    <property type="match status" value="1"/>
</dbReference>
<evidence type="ECO:0000256" key="2">
    <source>
        <dbReference type="ARBA" id="ARBA00022670"/>
    </source>
</evidence>
<keyword evidence="8" id="KW-0732">Signal</keyword>
<dbReference type="Pfam" id="PF01344">
    <property type="entry name" value="Kelch_1"/>
    <property type="match status" value="1"/>
</dbReference>
<dbReference type="PRINTS" id="PR00723">
    <property type="entry name" value="SUBTILISIN"/>
</dbReference>
<protein>
    <submittedName>
        <fullName evidence="10">Cell surface protein</fullName>
    </submittedName>
</protein>
<dbReference type="GO" id="GO:0006508">
    <property type="term" value="P:proteolysis"/>
    <property type="evidence" value="ECO:0007669"/>
    <property type="project" value="UniProtKB-KW"/>
</dbReference>
<dbReference type="PROSITE" id="PS00137">
    <property type="entry name" value="SUBTILASE_HIS"/>
    <property type="match status" value="1"/>
</dbReference>
<organism evidence="10 11">
    <name type="scientific">Anaerostipes rhamnosivorans</name>
    <dbReference type="NCBI Taxonomy" id="1229621"/>
    <lineage>
        <taxon>Bacteria</taxon>
        <taxon>Bacillati</taxon>
        <taxon>Bacillota</taxon>
        <taxon>Clostridia</taxon>
        <taxon>Lachnospirales</taxon>
        <taxon>Lachnospiraceae</taxon>
        <taxon>Anaerostipes</taxon>
    </lineage>
</organism>
<dbReference type="InterPro" id="IPR023828">
    <property type="entry name" value="Peptidase_S8_Ser-AS"/>
</dbReference>
<dbReference type="Gene3D" id="2.60.40.1080">
    <property type="match status" value="1"/>
</dbReference>
<evidence type="ECO:0000256" key="4">
    <source>
        <dbReference type="ARBA" id="ARBA00022825"/>
    </source>
</evidence>
<proteinExistence type="inferred from homology"/>
<gene>
    <name evidence="10" type="ORF">AR1Y2_2141</name>
</gene>
<dbReference type="SUPFAM" id="SSF117281">
    <property type="entry name" value="Kelch motif"/>
    <property type="match status" value="1"/>
</dbReference>
<dbReference type="InterPro" id="IPR050131">
    <property type="entry name" value="Peptidase_S8_subtilisin-like"/>
</dbReference>
<dbReference type="InterPro" id="IPR006652">
    <property type="entry name" value="Kelch_1"/>
</dbReference>
<dbReference type="SMART" id="SM00635">
    <property type="entry name" value="BID_2"/>
    <property type="match status" value="1"/>
</dbReference>
<dbReference type="GO" id="GO:0004252">
    <property type="term" value="F:serine-type endopeptidase activity"/>
    <property type="evidence" value="ECO:0007669"/>
    <property type="project" value="UniProtKB-UniRule"/>
</dbReference>
<dbReference type="Gene3D" id="2.120.10.80">
    <property type="entry name" value="Kelch-type beta propeller"/>
    <property type="match status" value="1"/>
</dbReference>
<evidence type="ECO:0000313" key="10">
    <source>
        <dbReference type="EMBL" id="QCP35595.1"/>
    </source>
</evidence>
<dbReference type="InterPro" id="IPR015500">
    <property type="entry name" value="Peptidase_S8_subtilisin-rel"/>
</dbReference>
<dbReference type="PANTHER" id="PTHR43806">
    <property type="entry name" value="PEPTIDASE S8"/>
    <property type="match status" value="1"/>
</dbReference>
<dbReference type="Pfam" id="PF18998">
    <property type="entry name" value="Flg_new_2"/>
    <property type="match status" value="1"/>
</dbReference>
<evidence type="ECO:0000313" key="11">
    <source>
        <dbReference type="Proteomes" id="UP000298653"/>
    </source>
</evidence>
<dbReference type="InterPro" id="IPR014756">
    <property type="entry name" value="Ig_E-set"/>
</dbReference>